<evidence type="ECO:0000313" key="3">
    <source>
        <dbReference type="Proteomes" id="UP001224775"/>
    </source>
</evidence>
<evidence type="ECO:0000313" key="2">
    <source>
        <dbReference type="EMBL" id="KAK1748833.1"/>
    </source>
</evidence>
<keyword evidence="1" id="KW-0732">Signal</keyword>
<keyword evidence="3" id="KW-1185">Reference proteome</keyword>
<evidence type="ECO:0000256" key="1">
    <source>
        <dbReference type="SAM" id="SignalP"/>
    </source>
</evidence>
<dbReference type="GO" id="GO:0016020">
    <property type="term" value="C:membrane"/>
    <property type="evidence" value="ECO:0007669"/>
    <property type="project" value="InterPro"/>
</dbReference>
<dbReference type="PANTHER" id="PTHR33219:SF14">
    <property type="entry name" value="PROTEIN COFACTOR ASSEMBLY OF COMPLEX C SUBUNIT B CCB3, CHLOROPLASTIC-RELATED"/>
    <property type="match status" value="1"/>
</dbReference>
<protein>
    <submittedName>
        <fullName evidence="2">YggT family protein</fullName>
    </submittedName>
</protein>
<gene>
    <name evidence="2" type="ORF">QTG54_000772</name>
</gene>
<reference evidence="2" key="1">
    <citation type="submission" date="2023-06" db="EMBL/GenBank/DDBJ databases">
        <title>Survivors Of The Sea: Transcriptome response of Skeletonema marinoi to long-term dormancy.</title>
        <authorList>
            <person name="Pinder M.I.M."/>
            <person name="Kourtchenko O."/>
            <person name="Robertson E.K."/>
            <person name="Larsson T."/>
            <person name="Maumus F."/>
            <person name="Osuna-Cruz C.M."/>
            <person name="Vancaester E."/>
            <person name="Stenow R."/>
            <person name="Vandepoele K."/>
            <person name="Ploug H."/>
            <person name="Bruchert V."/>
            <person name="Godhe A."/>
            <person name="Topel M."/>
        </authorList>
    </citation>
    <scope>NUCLEOTIDE SEQUENCE</scope>
    <source>
        <strain evidence="2">R05AC</strain>
    </source>
</reference>
<dbReference type="EMBL" id="JATAAI010000001">
    <property type="protein sequence ID" value="KAK1748833.1"/>
    <property type="molecule type" value="Genomic_DNA"/>
</dbReference>
<name>A0AAD8YMQ0_9STRA</name>
<dbReference type="InterPro" id="IPR003425">
    <property type="entry name" value="CCB3/YggT"/>
</dbReference>
<dbReference type="PANTHER" id="PTHR33219">
    <property type="entry name" value="YLMG HOMOLOG PROTEIN 2, CHLOROPLASTIC"/>
    <property type="match status" value="1"/>
</dbReference>
<dbReference type="AlphaFoldDB" id="A0AAD8YMQ0"/>
<proteinExistence type="predicted"/>
<feature type="signal peptide" evidence="1">
    <location>
        <begin position="1"/>
        <end position="18"/>
    </location>
</feature>
<comment type="caution">
    <text evidence="2">The sequence shown here is derived from an EMBL/GenBank/DDBJ whole genome shotgun (WGS) entry which is preliminary data.</text>
</comment>
<organism evidence="2 3">
    <name type="scientific">Skeletonema marinoi</name>
    <dbReference type="NCBI Taxonomy" id="267567"/>
    <lineage>
        <taxon>Eukaryota</taxon>
        <taxon>Sar</taxon>
        <taxon>Stramenopiles</taxon>
        <taxon>Ochrophyta</taxon>
        <taxon>Bacillariophyta</taxon>
        <taxon>Coscinodiscophyceae</taxon>
        <taxon>Thalassiosirophycidae</taxon>
        <taxon>Thalassiosirales</taxon>
        <taxon>Skeletonemataceae</taxon>
        <taxon>Skeletonema</taxon>
        <taxon>Skeletonema marinoi-dohrnii complex</taxon>
    </lineage>
</organism>
<accession>A0AAD8YMQ0</accession>
<sequence>MFLAVLVALAAVCPTVQASIFLPGGSSARSLADLGARPSSDSSFHRRRSQQRAFSKQRTFNVENARRHLAMAIPGNGIAEQVVIGGFGNFISIFNTVITARILLSWFPQAQGVAILQPVYQITDPYLNLFRGIIPPIFGLDLSPILAFVTLDLLKTSMVTLAADILQT</sequence>
<feature type="chain" id="PRO_5041950066" evidence="1">
    <location>
        <begin position="19"/>
        <end position="168"/>
    </location>
</feature>
<dbReference type="Proteomes" id="UP001224775">
    <property type="component" value="Unassembled WGS sequence"/>
</dbReference>
<dbReference type="Pfam" id="PF02325">
    <property type="entry name" value="CCB3_YggT"/>
    <property type="match status" value="1"/>
</dbReference>